<dbReference type="Proteomes" id="UP001391051">
    <property type="component" value="Unassembled WGS sequence"/>
</dbReference>
<sequence length="74" mass="8222">MVDSQFRSLVPAVRNIIVEAYDDSDPDDYVRREMARLGWTVSAEVRSNACGFFLGDGFSDSVPARNEGRPCFCG</sequence>
<evidence type="ECO:0000313" key="2">
    <source>
        <dbReference type="Proteomes" id="UP001391051"/>
    </source>
</evidence>
<comment type="caution">
    <text evidence="1">The sequence shown here is derived from an EMBL/GenBank/DDBJ whole genome shotgun (WGS) entry which is preliminary data.</text>
</comment>
<protein>
    <submittedName>
        <fullName evidence="1">Uncharacterized protein</fullName>
    </submittedName>
</protein>
<dbReference type="EMBL" id="JAQQWE010000007">
    <property type="protein sequence ID" value="KAK7946067.1"/>
    <property type="molecule type" value="Genomic_DNA"/>
</dbReference>
<dbReference type="RefSeq" id="XP_066696101.1">
    <property type="nucleotide sequence ID" value="XM_066846610.1"/>
</dbReference>
<organism evidence="1 2">
    <name type="scientific">Apiospora aurea</name>
    <dbReference type="NCBI Taxonomy" id="335848"/>
    <lineage>
        <taxon>Eukaryota</taxon>
        <taxon>Fungi</taxon>
        <taxon>Dikarya</taxon>
        <taxon>Ascomycota</taxon>
        <taxon>Pezizomycotina</taxon>
        <taxon>Sordariomycetes</taxon>
        <taxon>Xylariomycetidae</taxon>
        <taxon>Amphisphaeriales</taxon>
        <taxon>Apiosporaceae</taxon>
        <taxon>Apiospora</taxon>
    </lineage>
</organism>
<keyword evidence="2" id="KW-1185">Reference proteome</keyword>
<accession>A0ABR1Q243</accession>
<proteinExistence type="predicted"/>
<dbReference type="GeneID" id="92079672"/>
<name>A0ABR1Q243_9PEZI</name>
<gene>
    <name evidence="1" type="ORF">PG986_010388</name>
</gene>
<evidence type="ECO:0000313" key="1">
    <source>
        <dbReference type="EMBL" id="KAK7946067.1"/>
    </source>
</evidence>
<reference evidence="1 2" key="1">
    <citation type="submission" date="2023-01" db="EMBL/GenBank/DDBJ databases">
        <title>Analysis of 21 Apiospora genomes using comparative genomics revels a genus with tremendous synthesis potential of carbohydrate active enzymes and secondary metabolites.</title>
        <authorList>
            <person name="Sorensen T."/>
        </authorList>
    </citation>
    <scope>NUCLEOTIDE SEQUENCE [LARGE SCALE GENOMIC DNA]</scope>
    <source>
        <strain evidence="1 2">CBS 24483</strain>
    </source>
</reference>